<protein>
    <submittedName>
        <fullName evidence="2">SusD/RagB family nutrient-binding outer membrane lipoprotein</fullName>
    </submittedName>
</protein>
<dbReference type="EMBL" id="JBEXAC010000001">
    <property type="protein sequence ID" value="MET6998038.1"/>
    <property type="molecule type" value="Genomic_DNA"/>
</dbReference>
<reference evidence="2 3" key="1">
    <citation type="submission" date="2024-06" db="EMBL/GenBank/DDBJ databases">
        <title>Chitinophaga defluvii sp. nov., isolated from municipal sewage.</title>
        <authorList>
            <person name="Zhang L."/>
        </authorList>
    </citation>
    <scope>NUCLEOTIDE SEQUENCE [LARGE SCALE GENOMIC DNA]</scope>
    <source>
        <strain evidence="2 3">H8</strain>
    </source>
</reference>
<proteinExistence type="predicted"/>
<dbReference type="InterPro" id="IPR041662">
    <property type="entry name" value="SusD-like_2"/>
</dbReference>
<keyword evidence="2" id="KW-0449">Lipoprotein</keyword>
<evidence type="ECO:0000313" key="2">
    <source>
        <dbReference type="EMBL" id="MET6998038.1"/>
    </source>
</evidence>
<feature type="transmembrane region" description="Helical" evidence="1">
    <location>
        <begin position="20"/>
        <end position="39"/>
    </location>
</feature>
<accession>A0ABV2T4T8</accession>
<dbReference type="Gene3D" id="1.25.40.390">
    <property type="match status" value="1"/>
</dbReference>
<keyword evidence="1" id="KW-1133">Transmembrane helix</keyword>
<keyword evidence="3" id="KW-1185">Reference proteome</keyword>
<keyword evidence="1" id="KW-0812">Transmembrane</keyword>
<dbReference type="Proteomes" id="UP001549749">
    <property type="component" value="Unassembled WGS sequence"/>
</dbReference>
<dbReference type="SUPFAM" id="SSF48452">
    <property type="entry name" value="TPR-like"/>
    <property type="match status" value="1"/>
</dbReference>
<dbReference type="Pfam" id="PF12771">
    <property type="entry name" value="SusD-like_2"/>
    <property type="match status" value="1"/>
</dbReference>
<name>A0ABV2T4T8_9BACT</name>
<evidence type="ECO:0000256" key="1">
    <source>
        <dbReference type="SAM" id="Phobius"/>
    </source>
</evidence>
<keyword evidence="1" id="KW-0472">Membrane</keyword>
<evidence type="ECO:0000313" key="3">
    <source>
        <dbReference type="Proteomes" id="UP001549749"/>
    </source>
</evidence>
<dbReference type="RefSeq" id="WP_354660673.1">
    <property type="nucleotide sequence ID" value="NZ_JBEXAC010000001.1"/>
</dbReference>
<gene>
    <name evidence="2" type="ORF">ABR189_11685</name>
</gene>
<dbReference type="InterPro" id="IPR011990">
    <property type="entry name" value="TPR-like_helical_dom_sf"/>
</dbReference>
<sequence>MKAKQHRERAVKRGAKKSWLVYGLRQLTFSLLVVGLSGGCKKATDYLLDPNKPIHISPSGILPAISRNAFSNSGGMADVAMRYLVRTDLPENYENLAWDVGSYNDYGVLRLVNKLQQEALYEHKEQYLGIVKFFRAYYFFRITRMFGDVPYREALKGEDGSAGPGRLMPVYDRQKDIVLGILQELEEANELMRSKSGTAVEGDITYGGNLDKWRRLVNTFALRVLMQLSVRENDPALQIKQRFANIVNDPVKYPLMRNIEDNAAFRYLDEIGNRSSFYNNSGLISGSYRMSASFVNQLKEWQDPRLFLYADITTNAAQAGLQPGDFNAYGGAEASMPLTEVKDSVAAGNVSKINARYYSQPVIEPYVMLGYWELMFLLAEAVEREWINGDAAEYYAKGVRANFEYYALLPSADNYLQQEKVQYKKATGIQQINMQKYIACFYQSGWEPFFNYHRTGVPFIKIGKGQVRDKMPFRWLYPRSESLLNKTNLQAAIHNQGFVQDDVEGKLWMYKPY</sequence>
<comment type="caution">
    <text evidence="2">The sequence shown here is derived from an EMBL/GenBank/DDBJ whole genome shotgun (WGS) entry which is preliminary data.</text>
</comment>
<organism evidence="2 3">
    <name type="scientific">Chitinophaga defluvii</name>
    <dbReference type="NCBI Taxonomy" id="3163343"/>
    <lineage>
        <taxon>Bacteria</taxon>
        <taxon>Pseudomonadati</taxon>
        <taxon>Bacteroidota</taxon>
        <taxon>Chitinophagia</taxon>
        <taxon>Chitinophagales</taxon>
        <taxon>Chitinophagaceae</taxon>
        <taxon>Chitinophaga</taxon>
    </lineage>
</organism>